<dbReference type="SUPFAM" id="SSF53448">
    <property type="entry name" value="Nucleotide-diphospho-sugar transferases"/>
    <property type="match status" value="1"/>
</dbReference>
<dbReference type="Proteomes" id="UP000231644">
    <property type="component" value="Unassembled WGS sequence"/>
</dbReference>
<dbReference type="STRING" id="517719.SAMN05421762_3884"/>
<dbReference type="Gene3D" id="3.90.550.10">
    <property type="entry name" value="Spore Coat Polysaccharide Biosynthesis Protein SpsA, Chain A"/>
    <property type="match status" value="1"/>
</dbReference>
<dbReference type="AlphaFoldDB" id="A0A1I1R1G7"/>
<evidence type="ECO:0000313" key="4">
    <source>
        <dbReference type="Proteomes" id="UP000231644"/>
    </source>
</evidence>
<feature type="region of interest" description="Disordered" evidence="1">
    <location>
        <begin position="1"/>
        <end position="24"/>
    </location>
</feature>
<evidence type="ECO:0000259" key="2">
    <source>
        <dbReference type="Pfam" id="PF00535"/>
    </source>
</evidence>
<name>A0A1I1R1G7_9RHOB</name>
<organism evidence="3 4">
    <name type="scientific">Pseudooceanicola nitratireducens</name>
    <dbReference type="NCBI Taxonomy" id="517719"/>
    <lineage>
        <taxon>Bacteria</taxon>
        <taxon>Pseudomonadati</taxon>
        <taxon>Pseudomonadota</taxon>
        <taxon>Alphaproteobacteria</taxon>
        <taxon>Rhodobacterales</taxon>
        <taxon>Paracoccaceae</taxon>
        <taxon>Pseudooceanicola</taxon>
    </lineage>
</organism>
<feature type="compositionally biased region" description="Polar residues" evidence="1">
    <location>
        <begin position="14"/>
        <end position="24"/>
    </location>
</feature>
<gene>
    <name evidence="3" type="ORF">SAMN05421762_3884</name>
</gene>
<dbReference type="PANTHER" id="PTHR43179">
    <property type="entry name" value="RHAMNOSYLTRANSFERASE WBBL"/>
    <property type="match status" value="1"/>
</dbReference>
<dbReference type="Pfam" id="PF00535">
    <property type="entry name" value="Glycos_transf_2"/>
    <property type="match status" value="1"/>
</dbReference>
<dbReference type="PANTHER" id="PTHR43179:SF7">
    <property type="entry name" value="RHAMNOSYLTRANSFERASE WBBL"/>
    <property type="match status" value="1"/>
</dbReference>
<dbReference type="InterPro" id="IPR001173">
    <property type="entry name" value="Glyco_trans_2-like"/>
</dbReference>
<accession>A0A1I1R1G7</accession>
<feature type="domain" description="Glycosyltransferase 2-like" evidence="2">
    <location>
        <begin position="47"/>
        <end position="167"/>
    </location>
</feature>
<dbReference type="InterPro" id="IPR029044">
    <property type="entry name" value="Nucleotide-diphossugar_trans"/>
</dbReference>
<dbReference type="CDD" id="cd04186">
    <property type="entry name" value="GT_2_like_c"/>
    <property type="match status" value="1"/>
</dbReference>
<reference evidence="3 4" key="1">
    <citation type="submission" date="2016-10" db="EMBL/GenBank/DDBJ databases">
        <authorList>
            <person name="de Groot N.N."/>
        </authorList>
    </citation>
    <scope>NUCLEOTIDE SEQUENCE [LARGE SCALE GENOMIC DNA]</scope>
    <source>
        <strain evidence="3 4">DSM 29619</strain>
    </source>
</reference>
<dbReference type="EMBL" id="FOLX01000008">
    <property type="protein sequence ID" value="SFD28251.1"/>
    <property type="molecule type" value="Genomic_DNA"/>
</dbReference>
<proteinExistence type="predicted"/>
<sequence>MEPCQDQPLRTGKRLSQSWKPARHPNSSFRRLTFFFPMPQPPRSIAVIIVNYGTADLTIQAVDSVLAQQQAEGAKGYEAQVHLVDNASPSGDAAVLSQAHADRGWGTRVSLYLETENHGFGRGNNVVLDRLAAQGTPPDYVFLLNPDAQLENDVLSILLARAEADARIGMAGAGISLPGGRPVTAAFRFPSARADFAHAVNFGPISRLFRTVEVALPPDQPEGPVDWVAGAAVLMRFSMLQEIGFFDPVFFLYYEEVELMHRARQAGWTILYVPQARVIHAEGAATDQKSSRTERRARPAYWYDSWRHYHAKTHGRGGAILSGLAWMAGAGLNYVIAPLRGQAPKAPRNFYPDFWRHVMRPLIAGAPHG</sequence>
<protein>
    <recommendedName>
        <fullName evidence="2">Glycosyltransferase 2-like domain-containing protein</fullName>
    </recommendedName>
</protein>
<keyword evidence="4" id="KW-1185">Reference proteome</keyword>
<evidence type="ECO:0000313" key="3">
    <source>
        <dbReference type="EMBL" id="SFD28251.1"/>
    </source>
</evidence>
<evidence type="ECO:0000256" key="1">
    <source>
        <dbReference type="SAM" id="MobiDB-lite"/>
    </source>
</evidence>